<feature type="repeat" description="ANK" evidence="2">
    <location>
        <begin position="693"/>
        <end position="725"/>
    </location>
</feature>
<dbReference type="InterPro" id="IPR056884">
    <property type="entry name" value="NPHP3-like_N"/>
</dbReference>
<keyword evidence="5" id="KW-1185">Reference proteome</keyword>
<evidence type="ECO:0000256" key="1">
    <source>
        <dbReference type="ARBA" id="ARBA00022737"/>
    </source>
</evidence>
<dbReference type="SUPFAM" id="SSF52540">
    <property type="entry name" value="P-loop containing nucleoside triphosphate hydrolases"/>
    <property type="match status" value="1"/>
</dbReference>
<dbReference type="PANTHER" id="PTHR10039:SF5">
    <property type="entry name" value="NACHT DOMAIN-CONTAINING PROTEIN"/>
    <property type="match status" value="1"/>
</dbReference>
<dbReference type="InterPro" id="IPR036770">
    <property type="entry name" value="Ankyrin_rpt-contain_sf"/>
</dbReference>
<dbReference type="Pfam" id="PF12796">
    <property type="entry name" value="Ank_2"/>
    <property type="match status" value="1"/>
</dbReference>
<accession>A0ABR3SAA1</accession>
<keyword evidence="1" id="KW-0677">Repeat</keyword>
<protein>
    <recommendedName>
        <fullName evidence="3">Nephrocystin 3-like N-terminal domain-containing protein</fullName>
    </recommendedName>
</protein>
<dbReference type="EMBL" id="JAJVDC020000336">
    <property type="protein sequence ID" value="KAL1615089.1"/>
    <property type="molecule type" value="Genomic_DNA"/>
</dbReference>
<evidence type="ECO:0000259" key="3">
    <source>
        <dbReference type="Pfam" id="PF24883"/>
    </source>
</evidence>
<evidence type="ECO:0000313" key="5">
    <source>
        <dbReference type="Proteomes" id="UP001521116"/>
    </source>
</evidence>
<feature type="repeat" description="ANK" evidence="2">
    <location>
        <begin position="659"/>
        <end position="681"/>
    </location>
</feature>
<dbReference type="Gene3D" id="3.40.50.300">
    <property type="entry name" value="P-loop containing nucleotide triphosphate hydrolases"/>
    <property type="match status" value="1"/>
</dbReference>
<dbReference type="PANTHER" id="PTHR10039">
    <property type="entry name" value="AMELOGENIN"/>
    <property type="match status" value="1"/>
</dbReference>
<feature type="repeat" description="ANK" evidence="2">
    <location>
        <begin position="625"/>
        <end position="649"/>
    </location>
</feature>
<dbReference type="PROSITE" id="PS50297">
    <property type="entry name" value="ANK_REP_REGION"/>
    <property type="match status" value="3"/>
</dbReference>
<evidence type="ECO:0000313" key="4">
    <source>
        <dbReference type="EMBL" id="KAL1615089.1"/>
    </source>
</evidence>
<proteinExistence type="predicted"/>
<feature type="domain" description="Nephrocystin 3-like N-terminal" evidence="3">
    <location>
        <begin position="39"/>
        <end position="211"/>
    </location>
</feature>
<dbReference type="Pfam" id="PF24883">
    <property type="entry name" value="NPHP3_N"/>
    <property type="match status" value="1"/>
</dbReference>
<comment type="caution">
    <text evidence="4">The sequence shown here is derived from an EMBL/GenBank/DDBJ whole genome shotgun (WGS) entry which is preliminary data.</text>
</comment>
<dbReference type="Gene3D" id="1.25.40.20">
    <property type="entry name" value="Ankyrin repeat-containing domain"/>
    <property type="match status" value="1"/>
</dbReference>
<gene>
    <name evidence="4" type="ORF">SLS56_011936</name>
</gene>
<dbReference type="SMART" id="SM00248">
    <property type="entry name" value="ANK"/>
    <property type="match status" value="5"/>
</dbReference>
<dbReference type="SUPFAM" id="SSF48403">
    <property type="entry name" value="Ankyrin repeat"/>
    <property type="match status" value="1"/>
</dbReference>
<sequence length="771" mass="85484">MVNTIRTLTGDQRRSLLASLATPKLEDYQATIKDAHKSTCGWLLRCSEYEEWSDTSKNTKDNDPILWIKGNAGSGKSTTMKFARTQDHSDPNNRLVIAFFFTDRGTPTQRSVKGMYHSLLLQVLKETESIPSDVPALEQWRRNPNLTWQAPALKELLEAVIVRLGRPVLCFIDALDECETSDAQEVEIFCRGLAQLCAKKGTVFKTCFSSRHETNLSAHQKRSLVLEEQDGHKRDILTYIEHNLPIGQGEPARRIRQSMQQKASGVFLWAVIAVKALRNELACGRIPMLQQRLDEMPADLPGLYQHVLTRNSSNKLLHCLRLVLFSQKPHSPMSLYHVLTVLNAGPDALGMMSDPRAQSQSMEDQAREFLIDASKGLVEVIGPHSSVVQFVHTSVPDFLYSNEAISQVWGESPDTFLGKSHDILKGCYLSLIQDLAIPAPRAPEHGGNLEYPGWQNDQGCLERDFGGPVQHSYKQPRQGYAETVVDELFLPQCTTGAAMQYYHDAAHASHHSYPQTASFPSPPPLPLDDPLSVAAKYAVEHILYHSNEAEKDGVNQAWFLQNFPLPQYIELKNTLAASQGQQPEAYAEETSLLHVLAGENSAELLTMLLDSPSRMKDFNRKDPHSGRTPLAAAAVRGNVEVVRLMISSGKVNLESRDADGRTPLALAAFSGSVETVRLLLNCKGICVNVQDNLGRTPLSLAAQAGVVGVMELLFRAGSDPKLGDTERRTPLSFAAEEGLPGVSKFLVEKFSNRNHNMGECWDTNLVNHNRG</sequence>
<dbReference type="InterPro" id="IPR027417">
    <property type="entry name" value="P-loop_NTPase"/>
</dbReference>
<evidence type="ECO:0000256" key="2">
    <source>
        <dbReference type="PROSITE-ProRule" id="PRU00023"/>
    </source>
</evidence>
<organism evidence="4 5">
    <name type="scientific">Neofusicoccum ribis</name>
    <dbReference type="NCBI Taxonomy" id="45134"/>
    <lineage>
        <taxon>Eukaryota</taxon>
        <taxon>Fungi</taxon>
        <taxon>Dikarya</taxon>
        <taxon>Ascomycota</taxon>
        <taxon>Pezizomycotina</taxon>
        <taxon>Dothideomycetes</taxon>
        <taxon>Dothideomycetes incertae sedis</taxon>
        <taxon>Botryosphaeriales</taxon>
        <taxon>Botryosphaeriaceae</taxon>
        <taxon>Neofusicoccum</taxon>
    </lineage>
</organism>
<dbReference type="InterPro" id="IPR002110">
    <property type="entry name" value="Ankyrin_rpt"/>
</dbReference>
<keyword evidence="2" id="KW-0040">ANK repeat</keyword>
<dbReference type="Proteomes" id="UP001521116">
    <property type="component" value="Unassembled WGS sequence"/>
</dbReference>
<dbReference type="PROSITE" id="PS50088">
    <property type="entry name" value="ANK_REPEAT"/>
    <property type="match status" value="3"/>
</dbReference>
<name>A0ABR3SAA1_9PEZI</name>
<reference evidence="4 5" key="1">
    <citation type="submission" date="2024-02" db="EMBL/GenBank/DDBJ databases">
        <title>De novo assembly and annotation of 12 fungi associated with fruit tree decline syndrome in Ontario, Canada.</title>
        <authorList>
            <person name="Sulman M."/>
            <person name="Ellouze W."/>
            <person name="Ilyukhin E."/>
        </authorList>
    </citation>
    <scope>NUCLEOTIDE SEQUENCE [LARGE SCALE GENOMIC DNA]</scope>
    <source>
        <strain evidence="4 5">M1-105</strain>
    </source>
</reference>